<dbReference type="FunFam" id="3.40.640.10:FF:000033">
    <property type="entry name" value="Aspartate aminotransferase"/>
    <property type="match status" value="1"/>
</dbReference>
<evidence type="ECO:0000256" key="7">
    <source>
        <dbReference type="ARBA" id="ARBA00049185"/>
    </source>
</evidence>
<dbReference type="PANTHER" id="PTHR46383">
    <property type="entry name" value="ASPARTATE AMINOTRANSFERASE"/>
    <property type="match status" value="1"/>
</dbReference>
<dbReference type="CDD" id="cd00609">
    <property type="entry name" value="AAT_like"/>
    <property type="match status" value="1"/>
</dbReference>
<feature type="domain" description="Aminotransferase class I/classII large" evidence="9">
    <location>
        <begin position="33"/>
        <end position="391"/>
    </location>
</feature>
<evidence type="ECO:0000256" key="5">
    <source>
        <dbReference type="ARBA" id="ARBA00022679"/>
    </source>
</evidence>
<dbReference type="AlphaFoldDB" id="A0A512NIS7"/>
<dbReference type="GO" id="GO:0006520">
    <property type="term" value="P:amino acid metabolic process"/>
    <property type="evidence" value="ECO:0007669"/>
    <property type="project" value="InterPro"/>
</dbReference>
<keyword evidence="6" id="KW-0663">Pyridoxal phosphate</keyword>
<organism evidence="10 11">
    <name type="scientific">Reyranella soli</name>
    <dbReference type="NCBI Taxonomy" id="1230389"/>
    <lineage>
        <taxon>Bacteria</taxon>
        <taxon>Pseudomonadati</taxon>
        <taxon>Pseudomonadota</taxon>
        <taxon>Alphaproteobacteria</taxon>
        <taxon>Hyphomicrobiales</taxon>
        <taxon>Reyranellaceae</taxon>
        <taxon>Reyranella</taxon>
    </lineage>
</organism>
<name>A0A512NIS7_9HYPH</name>
<dbReference type="PANTHER" id="PTHR46383:SF1">
    <property type="entry name" value="ASPARTATE AMINOTRANSFERASE"/>
    <property type="match status" value="1"/>
</dbReference>
<keyword evidence="5 8" id="KW-0808">Transferase</keyword>
<dbReference type="Proteomes" id="UP000321058">
    <property type="component" value="Unassembled WGS sequence"/>
</dbReference>
<accession>A0A512NIS7</accession>
<dbReference type="InterPro" id="IPR015421">
    <property type="entry name" value="PyrdxlP-dep_Trfase_major"/>
</dbReference>
<dbReference type="InterPro" id="IPR004839">
    <property type="entry name" value="Aminotransferase_I/II_large"/>
</dbReference>
<dbReference type="Pfam" id="PF00155">
    <property type="entry name" value="Aminotran_1_2"/>
    <property type="match status" value="1"/>
</dbReference>
<dbReference type="Gene3D" id="3.90.1150.10">
    <property type="entry name" value="Aspartate Aminotransferase, domain 1"/>
    <property type="match status" value="1"/>
</dbReference>
<comment type="similarity">
    <text evidence="2 8">Belongs to the class-I pyridoxal-phosphate-dependent aminotransferase family.</text>
</comment>
<sequence length="400" mass="43246">MSFVLAERVTRLKASASIEAQEKVVRLAAAGIKVVDFTIGEPCIDTAPHIVAAAIEAMKAGDTHYTPAWGKPALRQAISRKLERDNHLQYGIDRIVVGCGAKQLIFEAFAATLSEQDEVIIPAPHWVSYPEIVRLNGGKPILVECGENVGFKLRGDGLEKAITPRTRWLVLNSPNNPSGAVYSRDEMGEIARVLARHPHVGVMVDEIYEYLTFDGNVSLNPVQVDPSLASRTLLVNGMSKGYAMTGWRIGYAAGPAALIAAIAKLLGQSTSCASSISQTAAIAALDGDQTHVRQAVRDYEQKRDRMMALLGQAPGLRLTKPEGAFYLYPSVAGLIGRRTPAGKILETDTDVAMYLLDHGVAVLDGTPYGLSPYLRLSFANSLEAIEEGCLRIVEACKRLH</sequence>
<keyword evidence="11" id="KW-1185">Reference proteome</keyword>
<dbReference type="Gene3D" id="3.40.640.10">
    <property type="entry name" value="Type I PLP-dependent aspartate aminotransferase-like (Major domain)"/>
    <property type="match status" value="1"/>
</dbReference>
<dbReference type="InterPro" id="IPR015424">
    <property type="entry name" value="PyrdxlP-dep_Trfase"/>
</dbReference>
<dbReference type="GO" id="GO:0004069">
    <property type="term" value="F:L-aspartate:2-oxoglutarate aminotransferase activity"/>
    <property type="evidence" value="ECO:0007669"/>
    <property type="project" value="UniProtKB-EC"/>
</dbReference>
<dbReference type="InterPro" id="IPR004838">
    <property type="entry name" value="NHTrfase_class1_PyrdxlP-BS"/>
</dbReference>
<comment type="cofactor">
    <cofactor evidence="1 8">
        <name>pyridoxal 5'-phosphate</name>
        <dbReference type="ChEBI" id="CHEBI:597326"/>
    </cofactor>
</comment>
<evidence type="ECO:0000259" key="9">
    <source>
        <dbReference type="Pfam" id="PF00155"/>
    </source>
</evidence>
<dbReference type="RefSeq" id="WP_147154239.1">
    <property type="nucleotide sequence ID" value="NZ_BKAJ01000112.1"/>
</dbReference>
<proteinExistence type="inferred from homology"/>
<dbReference type="EMBL" id="BKAJ01000112">
    <property type="protein sequence ID" value="GEP58850.1"/>
    <property type="molecule type" value="Genomic_DNA"/>
</dbReference>
<dbReference type="EC" id="2.6.1.-" evidence="8"/>
<dbReference type="GO" id="GO:0030170">
    <property type="term" value="F:pyridoxal phosphate binding"/>
    <property type="evidence" value="ECO:0007669"/>
    <property type="project" value="InterPro"/>
</dbReference>
<dbReference type="InterPro" id="IPR050596">
    <property type="entry name" value="AspAT/PAT-like"/>
</dbReference>
<evidence type="ECO:0000256" key="6">
    <source>
        <dbReference type="ARBA" id="ARBA00022898"/>
    </source>
</evidence>
<gene>
    <name evidence="10" type="primary">aspC</name>
    <name evidence="10" type="ORF">RSO01_60160</name>
</gene>
<dbReference type="OrthoDB" id="9763453at2"/>
<evidence type="ECO:0000256" key="2">
    <source>
        <dbReference type="ARBA" id="ARBA00007441"/>
    </source>
</evidence>
<evidence type="ECO:0000313" key="11">
    <source>
        <dbReference type="Proteomes" id="UP000321058"/>
    </source>
</evidence>
<keyword evidence="4 8" id="KW-0032">Aminotransferase</keyword>
<dbReference type="SUPFAM" id="SSF53383">
    <property type="entry name" value="PLP-dependent transferases"/>
    <property type="match status" value="1"/>
</dbReference>
<protein>
    <recommendedName>
        <fullName evidence="8">Aminotransferase</fullName>
        <ecNumber evidence="8">2.6.1.-</ecNumber>
    </recommendedName>
</protein>
<evidence type="ECO:0000256" key="8">
    <source>
        <dbReference type="RuleBase" id="RU000481"/>
    </source>
</evidence>
<comment type="catalytic activity">
    <reaction evidence="7">
        <text>L-aspartate + 2-oxoglutarate = oxaloacetate + L-glutamate</text>
        <dbReference type="Rhea" id="RHEA:21824"/>
        <dbReference type="ChEBI" id="CHEBI:16452"/>
        <dbReference type="ChEBI" id="CHEBI:16810"/>
        <dbReference type="ChEBI" id="CHEBI:29985"/>
        <dbReference type="ChEBI" id="CHEBI:29991"/>
        <dbReference type="EC" id="2.6.1.1"/>
    </reaction>
</comment>
<evidence type="ECO:0000313" key="10">
    <source>
        <dbReference type="EMBL" id="GEP58850.1"/>
    </source>
</evidence>
<reference evidence="10 11" key="1">
    <citation type="submission" date="2019-07" db="EMBL/GenBank/DDBJ databases">
        <title>Whole genome shotgun sequence of Reyranella soli NBRC 108950.</title>
        <authorList>
            <person name="Hosoyama A."/>
            <person name="Uohara A."/>
            <person name="Ohji S."/>
            <person name="Ichikawa N."/>
        </authorList>
    </citation>
    <scope>NUCLEOTIDE SEQUENCE [LARGE SCALE GENOMIC DNA]</scope>
    <source>
        <strain evidence="10 11">NBRC 108950</strain>
    </source>
</reference>
<comment type="subunit">
    <text evidence="3">Homodimer.</text>
</comment>
<comment type="caution">
    <text evidence="10">The sequence shown here is derived from an EMBL/GenBank/DDBJ whole genome shotgun (WGS) entry which is preliminary data.</text>
</comment>
<dbReference type="InterPro" id="IPR015422">
    <property type="entry name" value="PyrdxlP-dep_Trfase_small"/>
</dbReference>
<dbReference type="PROSITE" id="PS00105">
    <property type="entry name" value="AA_TRANSFER_CLASS_1"/>
    <property type="match status" value="1"/>
</dbReference>
<evidence type="ECO:0000256" key="4">
    <source>
        <dbReference type="ARBA" id="ARBA00022576"/>
    </source>
</evidence>
<evidence type="ECO:0000256" key="1">
    <source>
        <dbReference type="ARBA" id="ARBA00001933"/>
    </source>
</evidence>
<evidence type="ECO:0000256" key="3">
    <source>
        <dbReference type="ARBA" id="ARBA00011738"/>
    </source>
</evidence>